<protein>
    <submittedName>
        <fullName evidence="2">Uncharacterized protein</fullName>
    </submittedName>
</protein>
<evidence type="ECO:0000256" key="1">
    <source>
        <dbReference type="SAM" id="MobiDB-lite"/>
    </source>
</evidence>
<sequence length="126" mass="14723">MNRLEHKRLHNLVYVKYNEALLRRYRDEIDPISLGDIEDSCNEWLVGMMDGDEVDAGNVRVFEDENDEDALNWEAVYRASGVREPTRYTRQTTKNRKETLNPNVIGTSSKTKRSRLVLHLGRESNK</sequence>
<gene>
    <name evidence="2" type="ORF">VFH_VI197960</name>
</gene>
<dbReference type="EMBL" id="OX451741">
    <property type="protein sequence ID" value="CAI8619997.1"/>
    <property type="molecule type" value="Genomic_DNA"/>
</dbReference>
<accession>A0AAV1BG25</accession>
<name>A0AAV1BG25_VICFA</name>
<proteinExistence type="predicted"/>
<dbReference type="Proteomes" id="UP001157006">
    <property type="component" value="Chromosome 6"/>
</dbReference>
<evidence type="ECO:0000313" key="3">
    <source>
        <dbReference type="Proteomes" id="UP001157006"/>
    </source>
</evidence>
<reference evidence="2 3" key="1">
    <citation type="submission" date="2023-01" db="EMBL/GenBank/DDBJ databases">
        <authorList>
            <person name="Kreplak J."/>
        </authorList>
    </citation>
    <scope>NUCLEOTIDE SEQUENCE [LARGE SCALE GENOMIC DNA]</scope>
</reference>
<dbReference type="AlphaFoldDB" id="A0AAV1BG25"/>
<keyword evidence="3" id="KW-1185">Reference proteome</keyword>
<evidence type="ECO:0000313" key="2">
    <source>
        <dbReference type="EMBL" id="CAI8619997.1"/>
    </source>
</evidence>
<organism evidence="2 3">
    <name type="scientific">Vicia faba</name>
    <name type="common">Broad bean</name>
    <name type="synonym">Faba vulgaris</name>
    <dbReference type="NCBI Taxonomy" id="3906"/>
    <lineage>
        <taxon>Eukaryota</taxon>
        <taxon>Viridiplantae</taxon>
        <taxon>Streptophyta</taxon>
        <taxon>Embryophyta</taxon>
        <taxon>Tracheophyta</taxon>
        <taxon>Spermatophyta</taxon>
        <taxon>Magnoliopsida</taxon>
        <taxon>eudicotyledons</taxon>
        <taxon>Gunneridae</taxon>
        <taxon>Pentapetalae</taxon>
        <taxon>rosids</taxon>
        <taxon>fabids</taxon>
        <taxon>Fabales</taxon>
        <taxon>Fabaceae</taxon>
        <taxon>Papilionoideae</taxon>
        <taxon>50 kb inversion clade</taxon>
        <taxon>NPAAA clade</taxon>
        <taxon>Hologalegina</taxon>
        <taxon>IRL clade</taxon>
        <taxon>Fabeae</taxon>
        <taxon>Vicia</taxon>
    </lineage>
</organism>
<feature type="region of interest" description="Disordered" evidence="1">
    <location>
        <begin position="86"/>
        <end position="108"/>
    </location>
</feature>